<feature type="region of interest" description="Disordered" evidence="1">
    <location>
        <begin position="1"/>
        <end position="28"/>
    </location>
</feature>
<reference evidence="2" key="2">
    <citation type="journal article" date="2015" name="Fish Shellfish Immunol.">
        <title>Early steps in the European eel (Anguilla anguilla)-Vibrio vulnificus interaction in the gills: Role of the RtxA13 toxin.</title>
        <authorList>
            <person name="Callol A."/>
            <person name="Pajuelo D."/>
            <person name="Ebbesson L."/>
            <person name="Teles M."/>
            <person name="MacKenzie S."/>
            <person name="Amaro C."/>
        </authorList>
    </citation>
    <scope>NUCLEOTIDE SEQUENCE</scope>
</reference>
<evidence type="ECO:0000256" key="1">
    <source>
        <dbReference type="SAM" id="MobiDB-lite"/>
    </source>
</evidence>
<evidence type="ECO:0000313" key="2">
    <source>
        <dbReference type="EMBL" id="JAH14193.1"/>
    </source>
</evidence>
<sequence length="28" mass="3221">MKRHQERTQLTNDAGNTQTLREKHANAA</sequence>
<dbReference type="AlphaFoldDB" id="A0A0E9QDJ9"/>
<dbReference type="EMBL" id="GBXM01094384">
    <property type="protein sequence ID" value="JAH14193.1"/>
    <property type="molecule type" value="Transcribed_RNA"/>
</dbReference>
<name>A0A0E9QDJ9_ANGAN</name>
<feature type="compositionally biased region" description="Polar residues" evidence="1">
    <location>
        <begin position="8"/>
        <end position="19"/>
    </location>
</feature>
<proteinExistence type="predicted"/>
<protein>
    <submittedName>
        <fullName evidence="2">Uncharacterized protein</fullName>
    </submittedName>
</protein>
<organism evidence="2">
    <name type="scientific">Anguilla anguilla</name>
    <name type="common">European freshwater eel</name>
    <name type="synonym">Muraena anguilla</name>
    <dbReference type="NCBI Taxonomy" id="7936"/>
    <lineage>
        <taxon>Eukaryota</taxon>
        <taxon>Metazoa</taxon>
        <taxon>Chordata</taxon>
        <taxon>Craniata</taxon>
        <taxon>Vertebrata</taxon>
        <taxon>Euteleostomi</taxon>
        <taxon>Actinopterygii</taxon>
        <taxon>Neopterygii</taxon>
        <taxon>Teleostei</taxon>
        <taxon>Anguilliformes</taxon>
        <taxon>Anguillidae</taxon>
        <taxon>Anguilla</taxon>
    </lineage>
</organism>
<accession>A0A0E9QDJ9</accession>
<reference evidence="2" key="1">
    <citation type="submission" date="2014-11" db="EMBL/GenBank/DDBJ databases">
        <authorList>
            <person name="Amaro Gonzalez C."/>
        </authorList>
    </citation>
    <scope>NUCLEOTIDE SEQUENCE</scope>
</reference>